<evidence type="ECO:0000313" key="8">
    <source>
        <dbReference type="Proteomes" id="UP000652231"/>
    </source>
</evidence>
<evidence type="ECO:0000256" key="5">
    <source>
        <dbReference type="ARBA" id="ARBA00023136"/>
    </source>
</evidence>
<dbReference type="PANTHER" id="PTHR30606">
    <property type="entry name" value="LIPID A BIOSYNTHESIS LAUROYL ACYLTRANSFERASE"/>
    <property type="match status" value="1"/>
</dbReference>
<evidence type="ECO:0008006" key="9">
    <source>
        <dbReference type="Google" id="ProtNLM"/>
    </source>
</evidence>
<dbReference type="AlphaFoldDB" id="A0A8J2Y843"/>
<dbReference type="Proteomes" id="UP000652231">
    <property type="component" value="Unassembled WGS sequence"/>
</dbReference>
<evidence type="ECO:0000256" key="1">
    <source>
        <dbReference type="ARBA" id="ARBA00004533"/>
    </source>
</evidence>
<reference evidence="7" key="1">
    <citation type="journal article" date="2014" name="Int. J. Syst. Evol. Microbiol.">
        <title>Complete genome sequence of Corynebacterium casei LMG S-19264T (=DSM 44701T), isolated from a smear-ripened cheese.</title>
        <authorList>
            <consortium name="US DOE Joint Genome Institute (JGI-PGF)"/>
            <person name="Walter F."/>
            <person name="Albersmeier A."/>
            <person name="Kalinowski J."/>
            <person name="Ruckert C."/>
        </authorList>
    </citation>
    <scope>NUCLEOTIDE SEQUENCE</scope>
    <source>
        <strain evidence="7">CGMCC 1.12924</strain>
    </source>
</reference>
<keyword evidence="3" id="KW-0997">Cell inner membrane</keyword>
<dbReference type="GO" id="GO:0009247">
    <property type="term" value="P:glycolipid biosynthetic process"/>
    <property type="evidence" value="ECO:0007669"/>
    <property type="project" value="UniProtKB-ARBA"/>
</dbReference>
<dbReference type="InterPro" id="IPR004960">
    <property type="entry name" value="LipA_acyltrans"/>
</dbReference>
<evidence type="ECO:0000256" key="2">
    <source>
        <dbReference type="ARBA" id="ARBA00022475"/>
    </source>
</evidence>
<evidence type="ECO:0000256" key="6">
    <source>
        <dbReference type="ARBA" id="ARBA00023315"/>
    </source>
</evidence>
<dbReference type="GO" id="GO:0005886">
    <property type="term" value="C:plasma membrane"/>
    <property type="evidence" value="ECO:0007669"/>
    <property type="project" value="UniProtKB-SubCell"/>
</dbReference>
<dbReference type="GO" id="GO:0016746">
    <property type="term" value="F:acyltransferase activity"/>
    <property type="evidence" value="ECO:0007669"/>
    <property type="project" value="UniProtKB-KW"/>
</dbReference>
<dbReference type="CDD" id="cd07984">
    <property type="entry name" value="LPLAT_LABLAT-like"/>
    <property type="match status" value="1"/>
</dbReference>
<keyword evidence="5" id="KW-0472">Membrane</keyword>
<keyword evidence="2" id="KW-1003">Cell membrane</keyword>
<protein>
    <recommendedName>
        <fullName evidence="9">Lipid A biosynthesis acyltransferase</fullName>
    </recommendedName>
</protein>
<evidence type="ECO:0000256" key="4">
    <source>
        <dbReference type="ARBA" id="ARBA00022679"/>
    </source>
</evidence>
<dbReference type="Pfam" id="PF03279">
    <property type="entry name" value="Lip_A_acyltrans"/>
    <property type="match status" value="1"/>
</dbReference>
<gene>
    <name evidence="7" type="ORF">GCM10011312_13680</name>
</gene>
<keyword evidence="4" id="KW-0808">Transferase</keyword>
<dbReference type="EMBL" id="BMGK01000005">
    <property type="protein sequence ID" value="GGD91152.1"/>
    <property type="molecule type" value="Genomic_DNA"/>
</dbReference>
<name>A0A8J2Y843_9FLAO</name>
<organism evidence="7 8">
    <name type="scientific">Planktosalinus lacus</name>
    <dbReference type="NCBI Taxonomy" id="1526573"/>
    <lineage>
        <taxon>Bacteria</taxon>
        <taxon>Pseudomonadati</taxon>
        <taxon>Bacteroidota</taxon>
        <taxon>Flavobacteriia</taxon>
        <taxon>Flavobacteriales</taxon>
        <taxon>Flavobacteriaceae</taxon>
        <taxon>Planktosalinus</taxon>
    </lineage>
</organism>
<evidence type="ECO:0000313" key="7">
    <source>
        <dbReference type="EMBL" id="GGD91152.1"/>
    </source>
</evidence>
<comment type="caution">
    <text evidence="7">The sequence shown here is derived from an EMBL/GenBank/DDBJ whole genome shotgun (WGS) entry which is preliminary data.</text>
</comment>
<evidence type="ECO:0000256" key="3">
    <source>
        <dbReference type="ARBA" id="ARBA00022519"/>
    </source>
</evidence>
<accession>A0A8J2Y843</accession>
<keyword evidence="8" id="KW-1185">Reference proteome</keyword>
<proteinExistence type="predicted"/>
<sequence>MNLSQKEIERRFTFSNLDVYLDLEKKGKSIAVLIAHYASYEWVISMNRVISFDGFAIYKKLRNPYFDKLIKDIRSKFKAYLINTKETIDVMKKNDEEGRLCVYGFASDQSPKAAKAYHWAPFMGHKVPIHTGAEMLSKRFDMNVIYLKVKKIKRGFYEATFEVLSEDVRSVPDYQISDMFIKRVEEQIRESPEFYLWTHKRWKHKKD</sequence>
<comment type="subcellular location">
    <subcellularLocation>
        <location evidence="1">Cell inner membrane</location>
    </subcellularLocation>
</comment>
<reference evidence="7" key="2">
    <citation type="submission" date="2020-09" db="EMBL/GenBank/DDBJ databases">
        <authorList>
            <person name="Sun Q."/>
            <person name="Zhou Y."/>
        </authorList>
    </citation>
    <scope>NUCLEOTIDE SEQUENCE</scope>
    <source>
        <strain evidence="7">CGMCC 1.12924</strain>
    </source>
</reference>
<keyword evidence="6" id="KW-0012">Acyltransferase</keyword>
<dbReference type="PANTHER" id="PTHR30606:SF10">
    <property type="entry name" value="PHOSPHATIDYLINOSITOL MANNOSIDE ACYLTRANSFERASE"/>
    <property type="match status" value="1"/>
</dbReference>